<feature type="domain" description="Expansin-like CBD" evidence="6">
    <location>
        <begin position="179"/>
        <end position="264"/>
    </location>
</feature>
<dbReference type="PROSITE" id="PS50843">
    <property type="entry name" value="EXPANSIN_CBD"/>
    <property type="match status" value="1"/>
</dbReference>
<comment type="caution">
    <text evidence="7">The sequence shown here is derived from an EMBL/GenBank/DDBJ whole genome shotgun (WGS) entry which is preliminary data.</text>
</comment>
<feature type="domain" description="Expansin-like EG45" evidence="5">
    <location>
        <begin position="59"/>
        <end position="167"/>
    </location>
</feature>
<dbReference type="GO" id="GO:0009653">
    <property type="term" value="P:anatomical structure morphogenesis"/>
    <property type="evidence" value="ECO:0007669"/>
    <property type="project" value="UniProtKB-ARBA"/>
</dbReference>
<name>A0AAV1WAA3_LUPLU</name>
<dbReference type="SUPFAM" id="SSF49590">
    <property type="entry name" value="PHL pollen allergen"/>
    <property type="match status" value="1"/>
</dbReference>
<evidence type="ECO:0000256" key="1">
    <source>
        <dbReference type="ARBA" id="ARBA00004613"/>
    </source>
</evidence>
<dbReference type="GO" id="GO:0005576">
    <property type="term" value="C:extracellular region"/>
    <property type="evidence" value="ECO:0007669"/>
    <property type="project" value="UniProtKB-SubCell"/>
</dbReference>
<dbReference type="InterPro" id="IPR036749">
    <property type="entry name" value="Expansin_CBD_sf"/>
</dbReference>
<dbReference type="Gene3D" id="2.40.40.10">
    <property type="entry name" value="RlpA-like domain"/>
    <property type="match status" value="1"/>
</dbReference>
<evidence type="ECO:0000259" key="5">
    <source>
        <dbReference type="PROSITE" id="PS50842"/>
    </source>
</evidence>
<keyword evidence="2" id="KW-0964">Secreted</keyword>
<feature type="transmembrane region" description="Helical" evidence="4">
    <location>
        <begin position="6"/>
        <end position="30"/>
    </location>
</feature>
<evidence type="ECO:0000256" key="3">
    <source>
        <dbReference type="RuleBase" id="RU003460"/>
    </source>
</evidence>
<dbReference type="Proteomes" id="UP001497480">
    <property type="component" value="Unassembled WGS sequence"/>
</dbReference>
<evidence type="ECO:0000313" key="7">
    <source>
        <dbReference type="EMBL" id="CAL0306200.1"/>
    </source>
</evidence>
<dbReference type="PRINTS" id="PR01225">
    <property type="entry name" value="EXPANSNFAMLY"/>
</dbReference>
<protein>
    <submittedName>
        <fullName evidence="7">Uncharacterized protein</fullName>
    </submittedName>
</protein>
<dbReference type="PANTHER" id="PTHR31692:SF56">
    <property type="entry name" value="EXPANSIN-B2-RELATED"/>
    <property type="match status" value="1"/>
</dbReference>
<dbReference type="SUPFAM" id="SSF50685">
    <property type="entry name" value="Barwin-like endoglucanases"/>
    <property type="match status" value="1"/>
</dbReference>
<evidence type="ECO:0000256" key="4">
    <source>
        <dbReference type="SAM" id="Phobius"/>
    </source>
</evidence>
<dbReference type="InterPro" id="IPR005795">
    <property type="entry name" value="LolPI"/>
</dbReference>
<dbReference type="Pfam" id="PF01357">
    <property type="entry name" value="Expansin_C"/>
    <property type="match status" value="1"/>
</dbReference>
<comment type="similarity">
    <text evidence="3">Belongs to the expansin family.</text>
</comment>
<evidence type="ECO:0000259" key="6">
    <source>
        <dbReference type="PROSITE" id="PS50843"/>
    </source>
</evidence>
<dbReference type="PROSITE" id="PS50842">
    <property type="entry name" value="EXPANSIN_EG45"/>
    <property type="match status" value="1"/>
</dbReference>
<dbReference type="Gene3D" id="2.60.40.760">
    <property type="entry name" value="Expansin, cellulose-binding-like domain"/>
    <property type="match status" value="1"/>
</dbReference>
<dbReference type="InterPro" id="IPR009009">
    <property type="entry name" value="RlpA-like_DPBB"/>
</dbReference>
<sequence length="268" mass="29225">MDTVLSYMFSLVVLYSVFINSCYGINFNLFNVSKTFNEQQWQTATITWYGPPNGARLDGGNCGYGDSVETPPFSKMISAGGPSIFQGGSGCGACYQVRCTENAACSQNPLIVVITDNCPRCTGSSSFDLSDTAFRALASQGKADQLRNVGKLSKAQYKRVSCNFGKSIAFTIDSGSNPYYFAIEIEYESGDGNLVEIALKQKGSNTWIPMFRSWGARWALNPGSPLKPPFSIKLTEAGEGKKKKSIMAGNVIPNNWQPGQVYKSLFNF</sequence>
<dbReference type="InterPro" id="IPR007118">
    <property type="entry name" value="Expan_Lol_pI"/>
</dbReference>
<dbReference type="EMBL" id="CAXHTB010000005">
    <property type="protein sequence ID" value="CAL0306200.1"/>
    <property type="molecule type" value="Genomic_DNA"/>
</dbReference>
<dbReference type="Pfam" id="PF03330">
    <property type="entry name" value="DPBB_1"/>
    <property type="match status" value="1"/>
</dbReference>
<proteinExistence type="inferred from homology"/>
<comment type="subcellular location">
    <subcellularLocation>
        <location evidence="1">Secreted</location>
    </subcellularLocation>
</comment>
<evidence type="ECO:0000256" key="2">
    <source>
        <dbReference type="ARBA" id="ARBA00022525"/>
    </source>
</evidence>
<keyword evidence="4" id="KW-1133">Transmembrane helix</keyword>
<reference evidence="7 8" key="1">
    <citation type="submission" date="2024-03" db="EMBL/GenBank/DDBJ databases">
        <authorList>
            <person name="Martinez-Hernandez J."/>
        </authorList>
    </citation>
    <scope>NUCLEOTIDE SEQUENCE [LARGE SCALE GENOMIC DNA]</scope>
</reference>
<keyword evidence="4" id="KW-0812">Transmembrane</keyword>
<evidence type="ECO:0000313" key="8">
    <source>
        <dbReference type="Proteomes" id="UP001497480"/>
    </source>
</evidence>
<dbReference type="AlphaFoldDB" id="A0AAV1WAA3"/>
<dbReference type="PRINTS" id="PR00829">
    <property type="entry name" value="LOLP1ALLERGN"/>
</dbReference>
<dbReference type="InterPro" id="IPR007117">
    <property type="entry name" value="Expansin_CBD"/>
</dbReference>
<keyword evidence="4" id="KW-0472">Membrane</keyword>
<dbReference type="InterPro" id="IPR036908">
    <property type="entry name" value="RlpA-like_sf"/>
</dbReference>
<organism evidence="7 8">
    <name type="scientific">Lupinus luteus</name>
    <name type="common">European yellow lupine</name>
    <dbReference type="NCBI Taxonomy" id="3873"/>
    <lineage>
        <taxon>Eukaryota</taxon>
        <taxon>Viridiplantae</taxon>
        <taxon>Streptophyta</taxon>
        <taxon>Embryophyta</taxon>
        <taxon>Tracheophyta</taxon>
        <taxon>Spermatophyta</taxon>
        <taxon>Magnoliopsida</taxon>
        <taxon>eudicotyledons</taxon>
        <taxon>Gunneridae</taxon>
        <taxon>Pentapetalae</taxon>
        <taxon>rosids</taxon>
        <taxon>fabids</taxon>
        <taxon>Fabales</taxon>
        <taxon>Fabaceae</taxon>
        <taxon>Papilionoideae</taxon>
        <taxon>50 kb inversion clade</taxon>
        <taxon>genistoids sensu lato</taxon>
        <taxon>core genistoids</taxon>
        <taxon>Genisteae</taxon>
        <taxon>Lupinus</taxon>
    </lineage>
</organism>
<keyword evidence="8" id="KW-1185">Reference proteome</keyword>
<dbReference type="InterPro" id="IPR007112">
    <property type="entry name" value="Expansin/allergen_DPBB_dom"/>
</dbReference>
<gene>
    <name evidence="7" type="ORF">LLUT_LOCUS7260</name>
</gene>
<accession>A0AAV1WAA3</accession>
<dbReference type="PANTHER" id="PTHR31692">
    <property type="entry name" value="EXPANSIN-B3"/>
    <property type="match status" value="1"/>
</dbReference>